<evidence type="ECO:0000313" key="1">
    <source>
        <dbReference type="EMBL" id="WOF16805.1"/>
    </source>
</evidence>
<sequence length="72" mass="8449">MLGNLKEFEVWEGDHYKLVKSFDTVTEAKRESNRLNQIHNRDYFVRKNDPDGSKKTCVGPKGRDGLYIMEDE</sequence>
<dbReference type="AlphaFoldDB" id="A0AA97FCB5"/>
<name>A0AA97FCB5_9EURY</name>
<dbReference type="GeneID" id="85230286"/>
<accession>A0AA97FCB5</accession>
<dbReference type="EMBL" id="CP043875">
    <property type="protein sequence ID" value="WOF16805.1"/>
    <property type="molecule type" value="Genomic_DNA"/>
</dbReference>
<dbReference type="RefSeq" id="WP_317136237.1">
    <property type="nucleotide sequence ID" value="NZ_CP043875.1"/>
</dbReference>
<gene>
    <name evidence="1" type="ORF">F1737_08940</name>
</gene>
<evidence type="ECO:0000313" key="2">
    <source>
        <dbReference type="Proteomes" id="UP001301797"/>
    </source>
</evidence>
<dbReference type="KEGG" id="mefw:F1737_08940"/>
<dbReference type="Proteomes" id="UP001301797">
    <property type="component" value="Chromosome"/>
</dbReference>
<proteinExistence type="predicted"/>
<keyword evidence="2" id="KW-1185">Reference proteome</keyword>
<protein>
    <submittedName>
        <fullName evidence="1">Uncharacterized protein</fullName>
    </submittedName>
</protein>
<reference evidence="1 2" key="1">
    <citation type="submission" date="2019-09" db="EMBL/GenBank/DDBJ databases">
        <title>The complete genome of Methanoplanus sp. FWC-SCC4.</title>
        <authorList>
            <person name="Chen S.-C."/>
            <person name="Zhou Y.-Z."/>
            <person name="Lai M.-C."/>
        </authorList>
    </citation>
    <scope>NUCLEOTIDE SEQUENCE [LARGE SCALE GENOMIC DNA]</scope>
    <source>
        <strain evidence="1 2">FWC-SCC4</strain>
    </source>
</reference>
<organism evidence="1 2">
    <name type="scientific">Methanochimaera problematica</name>
    <dbReference type="NCBI Taxonomy" id="2609417"/>
    <lineage>
        <taxon>Archaea</taxon>
        <taxon>Methanobacteriati</taxon>
        <taxon>Methanobacteriota</taxon>
        <taxon>Stenosarchaea group</taxon>
        <taxon>Methanomicrobia</taxon>
        <taxon>Methanomicrobiales</taxon>
        <taxon>Methanomicrobiaceae</taxon>
        <taxon>Methanochimaera</taxon>
    </lineage>
</organism>